<reference evidence="3" key="1">
    <citation type="submission" date="2016-11" db="UniProtKB">
        <authorList>
            <consortium name="WormBaseParasite"/>
        </authorList>
    </citation>
    <scope>IDENTIFICATION</scope>
</reference>
<evidence type="ECO:0000313" key="3">
    <source>
        <dbReference type="WBParaSite" id="Hba_12343"/>
    </source>
</evidence>
<feature type="compositionally biased region" description="Polar residues" evidence="1">
    <location>
        <begin position="8"/>
        <end position="21"/>
    </location>
</feature>
<dbReference type="SUPFAM" id="SSF48403">
    <property type="entry name" value="Ankyrin repeat"/>
    <property type="match status" value="1"/>
</dbReference>
<organism evidence="2 3">
    <name type="scientific">Heterorhabditis bacteriophora</name>
    <name type="common">Entomopathogenic nematode worm</name>
    <dbReference type="NCBI Taxonomy" id="37862"/>
    <lineage>
        <taxon>Eukaryota</taxon>
        <taxon>Metazoa</taxon>
        <taxon>Ecdysozoa</taxon>
        <taxon>Nematoda</taxon>
        <taxon>Chromadorea</taxon>
        <taxon>Rhabditida</taxon>
        <taxon>Rhabditina</taxon>
        <taxon>Rhabditomorpha</taxon>
        <taxon>Strongyloidea</taxon>
        <taxon>Heterorhabditidae</taxon>
        <taxon>Heterorhabditis</taxon>
    </lineage>
</organism>
<dbReference type="InterPro" id="IPR036770">
    <property type="entry name" value="Ankyrin_rpt-contain_sf"/>
</dbReference>
<dbReference type="Proteomes" id="UP000095283">
    <property type="component" value="Unplaced"/>
</dbReference>
<proteinExistence type="predicted"/>
<dbReference type="Gene3D" id="1.25.40.20">
    <property type="entry name" value="Ankyrin repeat-containing domain"/>
    <property type="match status" value="1"/>
</dbReference>
<dbReference type="AlphaFoldDB" id="A0A1I7X4J6"/>
<protein>
    <submittedName>
        <fullName evidence="3">ANK_REP_REGION domain-containing protein</fullName>
    </submittedName>
</protein>
<keyword evidence="2" id="KW-1185">Reference proteome</keyword>
<accession>A0A1I7X4J6</accession>
<evidence type="ECO:0000313" key="2">
    <source>
        <dbReference type="Proteomes" id="UP000095283"/>
    </source>
</evidence>
<feature type="region of interest" description="Disordered" evidence="1">
    <location>
        <begin position="1"/>
        <end position="24"/>
    </location>
</feature>
<evidence type="ECO:0000256" key="1">
    <source>
        <dbReference type="SAM" id="MobiDB-lite"/>
    </source>
</evidence>
<sequence length="84" mass="9496">MTKMFHEISSTKSKAKSPNHNQKIDEETLIDHVGELMNAARCGEDDTILQLYLRQLDLTRTDEDGNTALHIAAMVGQMMNMIYA</sequence>
<name>A0A1I7X4J6_HETBA</name>
<dbReference type="WBParaSite" id="Hba_12343">
    <property type="protein sequence ID" value="Hba_12343"/>
    <property type="gene ID" value="Hba_12343"/>
</dbReference>